<dbReference type="STRING" id="76021.BS329_40755"/>
<organism evidence="1 2">
    <name type="scientific">Amycolatopsis coloradensis</name>
    <dbReference type="NCBI Taxonomy" id="76021"/>
    <lineage>
        <taxon>Bacteria</taxon>
        <taxon>Bacillati</taxon>
        <taxon>Actinomycetota</taxon>
        <taxon>Actinomycetes</taxon>
        <taxon>Pseudonocardiales</taxon>
        <taxon>Pseudonocardiaceae</taxon>
        <taxon>Amycolatopsis</taxon>
    </lineage>
</organism>
<name>A0A1R0KDN3_9PSEU</name>
<dbReference type="AlphaFoldDB" id="A0A1R0KDN3"/>
<evidence type="ECO:0000313" key="2">
    <source>
        <dbReference type="Proteomes" id="UP000187486"/>
    </source>
</evidence>
<dbReference type="Proteomes" id="UP000187486">
    <property type="component" value="Unassembled WGS sequence"/>
</dbReference>
<dbReference type="Pfam" id="PF06224">
    <property type="entry name" value="AlkZ-like"/>
    <property type="match status" value="1"/>
</dbReference>
<dbReference type="EMBL" id="MQUQ01000041">
    <property type="protein sequence ID" value="OLZ43063.1"/>
    <property type="molecule type" value="Genomic_DNA"/>
</dbReference>
<gene>
    <name evidence="1" type="ORF">BS329_40755</name>
</gene>
<dbReference type="OrthoDB" id="9148135at2"/>
<keyword evidence="2" id="KW-1185">Reference proteome</keyword>
<dbReference type="PANTHER" id="PTHR38479">
    <property type="entry name" value="LMO0824 PROTEIN"/>
    <property type="match status" value="1"/>
</dbReference>
<protein>
    <recommendedName>
        <fullName evidence="3">Winged helix DNA-binding domain-containing protein</fullName>
    </recommendedName>
</protein>
<proteinExistence type="predicted"/>
<reference evidence="1 2" key="1">
    <citation type="submission" date="2016-01" db="EMBL/GenBank/DDBJ databases">
        <title>Amycolatopsis coloradensis genome sequencing and assembly.</title>
        <authorList>
            <person name="Mayilraj S."/>
        </authorList>
    </citation>
    <scope>NUCLEOTIDE SEQUENCE [LARGE SCALE GENOMIC DNA]</scope>
    <source>
        <strain evidence="1 2">DSM 44225</strain>
    </source>
</reference>
<evidence type="ECO:0008006" key="3">
    <source>
        <dbReference type="Google" id="ProtNLM"/>
    </source>
</evidence>
<dbReference type="RefSeq" id="WP_076168849.1">
    <property type="nucleotide sequence ID" value="NZ_JBEZVB010000016.1"/>
</dbReference>
<dbReference type="InterPro" id="IPR009351">
    <property type="entry name" value="AlkZ-like"/>
</dbReference>
<evidence type="ECO:0000313" key="1">
    <source>
        <dbReference type="EMBL" id="OLZ43063.1"/>
    </source>
</evidence>
<accession>A0A1R0KDN3</accession>
<dbReference type="PANTHER" id="PTHR38479:SF2">
    <property type="entry name" value="WINGED HELIX DNA-BINDING DOMAIN-CONTAINING PROTEIN"/>
    <property type="match status" value="1"/>
</dbReference>
<sequence>MGARGTAVLSPRALGRALLGRQLLLDRADLGVAAATEHLFGLNAQDPELPYLALWNRLERFAIEDLTVAIENGVLVRSTMMRATQHLMSAADFRLIRPVLAPLLRRVQRNAFGGRTAGVDLDALVTDAAGLLTDGAALTRPELGRALASTRPDTDPNALGWTVQYLLPVVHPAPSGTWGNRGATPFAAFPGVPESATAEDVGEMVRRYLAAFGPATVADARSWSGVGGLREVFERLRPELRTYTDESGRELFDLPDRELPPAELPVPVRLLPEFDATLLAHADRTRVMTEEIRRQVCQGAAVAATVLVDGTVAATWTKDRTGALTVVPLRPIATADRAAIEAEALRLLAFAAPGVDHTVHFHW</sequence>
<comment type="caution">
    <text evidence="1">The sequence shown here is derived from an EMBL/GenBank/DDBJ whole genome shotgun (WGS) entry which is preliminary data.</text>
</comment>